<keyword evidence="2" id="KW-1185">Reference proteome</keyword>
<dbReference type="EMBL" id="SMLM01000002">
    <property type="protein sequence ID" value="TFZ03089.1"/>
    <property type="molecule type" value="Genomic_DNA"/>
</dbReference>
<comment type="caution">
    <text evidence="1">The sequence shown here is derived from an EMBL/GenBank/DDBJ whole genome shotgun (WGS) entry which is preliminary data.</text>
</comment>
<protein>
    <submittedName>
        <fullName evidence="1">Uncharacterized protein</fullName>
    </submittedName>
</protein>
<name>A0A4Z0BYS1_9BURK</name>
<proteinExistence type="predicted"/>
<accession>A0A4Z0BYS1</accession>
<sequence>MDKLHPIFDKWLAAQAAAEQAHFALSRAHLQELRGGPPVPQDLLDAARALRLRADFLLPEALAEMERLAREVREQRAEP</sequence>
<reference evidence="1 2" key="1">
    <citation type="submission" date="2019-03" db="EMBL/GenBank/DDBJ databases">
        <title>Ramlibacter henchirensis DSM 14656, whole genome shotgun sequence.</title>
        <authorList>
            <person name="Zhang X."/>
            <person name="Feng G."/>
            <person name="Zhu H."/>
        </authorList>
    </citation>
    <scope>NUCLEOTIDE SEQUENCE [LARGE SCALE GENOMIC DNA]</scope>
    <source>
        <strain evidence="1 2">DSM 14656</strain>
    </source>
</reference>
<organism evidence="1 2">
    <name type="scientific">Ramlibacter henchirensis</name>
    <dbReference type="NCBI Taxonomy" id="204072"/>
    <lineage>
        <taxon>Bacteria</taxon>
        <taxon>Pseudomonadati</taxon>
        <taxon>Pseudomonadota</taxon>
        <taxon>Betaproteobacteria</taxon>
        <taxon>Burkholderiales</taxon>
        <taxon>Comamonadaceae</taxon>
        <taxon>Ramlibacter</taxon>
    </lineage>
</organism>
<dbReference type="RefSeq" id="WP_135264612.1">
    <property type="nucleotide sequence ID" value="NZ_SMLM01000002.1"/>
</dbReference>
<gene>
    <name evidence="1" type="ORF">EZ313_17915</name>
</gene>
<evidence type="ECO:0000313" key="1">
    <source>
        <dbReference type="EMBL" id="TFZ03089.1"/>
    </source>
</evidence>
<evidence type="ECO:0000313" key="2">
    <source>
        <dbReference type="Proteomes" id="UP000298180"/>
    </source>
</evidence>
<dbReference type="AlphaFoldDB" id="A0A4Z0BYS1"/>
<dbReference type="Proteomes" id="UP000298180">
    <property type="component" value="Unassembled WGS sequence"/>
</dbReference>